<feature type="binding site" evidence="5">
    <location>
        <position position="101"/>
    </location>
    <ligand>
        <name>Mg(2+)</name>
        <dbReference type="ChEBI" id="CHEBI:18420"/>
        <label>1</label>
        <note>catalytic</note>
    </ligand>
</feature>
<dbReference type="Gene3D" id="3.30.540.10">
    <property type="entry name" value="Fructose-1,6-Bisphosphatase, subunit A, domain 1"/>
    <property type="match status" value="1"/>
</dbReference>
<dbReference type="GO" id="GO:0000287">
    <property type="term" value="F:magnesium ion binding"/>
    <property type="evidence" value="ECO:0007669"/>
    <property type="project" value="UniProtKB-UniRule"/>
</dbReference>
<dbReference type="CDD" id="cd01638">
    <property type="entry name" value="CysQ"/>
    <property type="match status" value="1"/>
</dbReference>
<feature type="binding site" evidence="5">
    <location>
        <position position="100"/>
    </location>
    <ligand>
        <name>Mg(2+)</name>
        <dbReference type="ChEBI" id="CHEBI:18420"/>
        <label>1</label>
        <note>catalytic</note>
    </ligand>
</feature>
<dbReference type="InterPro" id="IPR000760">
    <property type="entry name" value="Inositol_monophosphatase-like"/>
</dbReference>
<dbReference type="PANTHER" id="PTHR43028">
    <property type="entry name" value="3'(2'),5'-BISPHOSPHATE NUCLEOTIDASE 1"/>
    <property type="match status" value="1"/>
</dbReference>
<feature type="binding site" evidence="5">
    <location>
        <position position="240"/>
    </location>
    <ligand>
        <name>Mg(2+)</name>
        <dbReference type="ChEBI" id="CHEBI:18420"/>
        <label>1</label>
        <note>catalytic</note>
    </ligand>
</feature>
<evidence type="ECO:0000313" key="6">
    <source>
        <dbReference type="EMBL" id="SHI84486.1"/>
    </source>
</evidence>
<dbReference type="OrthoDB" id="9772456at2"/>
<name>A0A1M6EG75_9FIRM</name>
<feature type="binding site" evidence="4">
    <location>
        <position position="240"/>
    </location>
    <ligand>
        <name>substrate</name>
    </ligand>
</feature>
<feature type="binding site" evidence="4">
    <location>
        <position position="80"/>
    </location>
    <ligand>
        <name>substrate</name>
    </ligand>
</feature>
<feature type="binding site" evidence="4">
    <location>
        <position position="98"/>
    </location>
    <ligand>
        <name>Mg(2+)</name>
        <dbReference type="ChEBI" id="CHEBI:18420"/>
        <label>1</label>
    </ligand>
</feature>
<keyword evidence="4" id="KW-1003">Cell membrane</keyword>
<keyword evidence="3 4" id="KW-0460">Magnesium</keyword>
<dbReference type="PROSITE" id="PS00629">
    <property type="entry name" value="IMP_1"/>
    <property type="match status" value="1"/>
</dbReference>
<feature type="binding site" evidence="4">
    <location>
        <position position="240"/>
    </location>
    <ligand>
        <name>Mg(2+)</name>
        <dbReference type="ChEBI" id="CHEBI:18420"/>
        <label>2</label>
    </ligand>
</feature>
<evidence type="ECO:0000256" key="3">
    <source>
        <dbReference type="ARBA" id="ARBA00022842"/>
    </source>
</evidence>
<dbReference type="EC" id="3.1.3.7" evidence="4"/>
<dbReference type="RefSeq" id="WP_073048541.1">
    <property type="nucleotide sequence ID" value="NZ_FQZL01000007.1"/>
</dbReference>
<evidence type="ECO:0000256" key="1">
    <source>
        <dbReference type="ARBA" id="ARBA00001625"/>
    </source>
</evidence>
<organism evidence="6 7">
    <name type="scientific">Dethiosulfatibacter aminovorans DSM 17477</name>
    <dbReference type="NCBI Taxonomy" id="1121476"/>
    <lineage>
        <taxon>Bacteria</taxon>
        <taxon>Bacillati</taxon>
        <taxon>Bacillota</taxon>
        <taxon>Tissierellia</taxon>
        <taxon>Dethiosulfatibacter</taxon>
    </lineage>
</organism>
<dbReference type="GO" id="GO:0008441">
    <property type="term" value="F:3'(2'),5'-bisphosphate nucleotidase activity"/>
    <property type="evidence" value="ECO:0007669"/>
    <property type="project" value="UniProtKB-UniRule"/>
</dbReference>
<dbReference type="GO" id="GO:0000103">
    <property type="term" value="P:sulfate assimilation"/>
    <property type="evidence" value="ECO:0007669"/>
    <property type="project" value="TreeGrafter"/>
</dbReference>
<dbReference type="GO" id="GO:0005886">
    <property type="term" value="C:plasma membrane"/>
    <property type="evidence" value="ECO:0007669"/>
    <property type="project" value="UniProtKB-SubCell"/>
</dbReference>
<protein>
    <recommendedName>
        <fullName evidence="4">3'(2'),5'-bisphosphate nucleotidase CysQ</fullName>
        <ecNumber evidence="4">3.1.3.7</ecNumber>
    </recommendedName>
    <alternativeName>
        <fullName evidence="4">3'(2'),5-bisphosphonucleoside 3'(2')-phosphohydrolase</fullName>
    </alternativeName>
    <alternativeName>
        <fullName evidence="4">3'-phosphoadenosine 5'-phosphate phosphatase</fullName>
        <shortName evidence="4">PAP phosphatase</shortName>
    </alternativeName>
</protein>
<feature type="binding site" evidence="4">
    <location>
        <position position="98"/>
    </location>
    <ligand>
        <name>Mg(2+)</name>
        <dbReference type="ChEBI" id="CHEBI:18420"/>
        <label>2</label>
    </ligand>
</feature>
<dbReference type="Proteomes" id="UP000184052">
    <property type="component" value="Unassembled WGS sequence"/>
</dbReference>
<keyword evidence="4" id="KW-0378">Hydrolase</keyword>
<dbReference type="GO" id="GO:0050427">
    <property type="term" value="P:3'-phosphoadenosine 5'-phosphosulfate metabolic process"/>
    <property type="evidence" value="ECO:0007669"/>
    <property type="project" value="TreeGrafter"/>
</dbReference>
<accession>A0A1M6EG75</accession>
<dbReference type="InterPro" id="IPR006240">
    <property type="entry name" value="CysQ"/>
</dbReference>
<dbReference type="InterPro" id="IPR020583">
    <property type="entry name" value="Inositol_monoP_metal-BS"/>
</dbReference>
<keyword evidence="2 4" id="KW-0479">Metal-binding</keyword>
<evidence type="ECO:0000256" key="5">
    <source>
        <dbReference type="PIRSR" id="PIRSR600760-2"/>
    </source>
</evidence>
<keyword evidence="7" id="KW-1185">Reference proteome</keyword>
<dbReference type="PRINTS" id="PR00377">
    <property type="entry name" value="IMPHPHTASES"/>
</dbReference>
<dbReference type="PANTHER" id="PTHR43028:SF5">
    <property type="entry name" value="3'(2'),5'-BISPHOSPHATE NUCLEOTIDASE 1"/>
    <property type="match status" value="1"/>
</dbReference>
<comment type="function">
    <text evidence="4">Converts adenosine-3',5'-bisphosphate (PAP) to AMP.</text>
</comment>
<keyword evidence="4" id="KW-0472">Membrane</keyword>
<dbReference type="AlphaFoldDB" id="A0A1M6EG75"/>
<comment type="catalytic activity">
    <reaction evidence="1 4">
        <text>adenosine 3',5'-bisphosphate + H2O = AMP + phosphate</text>
        <dbReference type="Rhea" id="RHEA:10040"/>
        <dbReference type="ChEBI" id="CHEBI:15377"/>
        <dbReference type="ChEBI" id="CHEBI:43474"/>
        <dbReference type="ChEBI" id="CHEBI:58343"/>
        <dbReference type="ChEBI" id="CHEBI:456215"/>
        <dbReference type="EC" id="3.1.3.7"/>
    </reaction>
</comment>
<feature type="binding site" evidence="5">
    <location>
        <position position="80"/>
    </location>
    <ligand>
        <name>Mg(2+)</name>
        <dbReference type="ChEBI" id="CHEBI:18420"/>
        <label>1</label>
        <note>catalytic</note>
    </ligand>
</feature>
<evidence type="ECO:0000313" key="7">
    <source>
        <dbReference type="Proteomes" id="UP000184052"/>
    </source>
</evidence>
<feature type="binding site" evidence="4">
    <location>
        <position position="101"/>
    </location>
    <ligand>
        <name>Mg(2+)</name>
        <dbReference type="ChEBI" id="CHEBI:18420"/>
        <label>2</label>
    </ligand>
</feature>
<feature type="binding site" evidence="4">
    <location>
        <position position="100"/>
    </location>
    <ligand>
        <name>Mg(2+)</name>
        <dbReference type="ChEBI" id="CHEBI:18420"/>
        <label>1</label>
    </ligand>
</feature>
<evidence type="ECO:0000256" key="4">
    <source>
        <dbReference type="HAMAP-Rule" id="MF_02095"/>
    </source>
</evidence>
<evidence type="ECO:0000256" key="2">
    <source>
        <dbReference type="ARBA" id="ARBA00022723"/>
    </source>
</evidence>
<comment type="subcellular location">
    <subcellularLocation>
        <location evidence="4">Cell membrane</location>
        <topology evidence="4">Peripheral membrane protein</topology>
        <orientation evidence="4">Cytoplasmic side</orientation>
    </subcellularLocation>
</comment>
<dbReference type="InterPro" id="IPR050725">
    <property type="entry name" value="CysQ/Inositol_MonoPase"/>
</dbReference>
<comment type="cofactor">
    <cofactor evidence="4 5">
        <name>Mg(2+)</name>
        <dbReference type="ChEBI" id="CHEBI:18420"/>
    </cofactor>
</comment>
<comment type="similarity">
    <text evidence="4">Belongs to the inositol monophosphatase superfamily. CysQ family.</text>
</comment>
<dbReference type="EMBL" id="FQZL01000007">
    <property type="protein sequence ID" value="SHI84486.1"/>
    <property type="molecule type" value="Genomic_DNA"/>
</dbReference>
<feature type="binding site" evidence="4">
    <location>
        <position position="80"/>
    </location>
    <ligand>
        <name>Mg(2+)</name>
        <dbReference type="ChEBI" id="CHEBI:18420"/>
        <label>1</label>
    </ligand>
</feature>
<feature type="binding site" evidence="5">
    <location>
        <position position="98"/>
    </location>
    <ligand>
        <name>Mg(2+)</name>
        <dbReference type="ChEBI" id="CHEBI:18420"/>
        <label>1</label>
        <note>catalytic</note>
    </ligand>
</feature>
<dbReference type="HAMAP" id="MF_02095">
    <property type="entry name" value="CysQ"/>
    <property type="match status" value="1"/>
</dbReference>
<gene>
    <name evidence="4" type="primary">cysQ</name>
    <name evidence="6" type="ORF">SAMN02745751_01188</name>
</gene>
<feature type="binding site" evidence="4">
    <location>
        <begin position="100"/>
        <end position="103"/>
    </location>
    <ligand>
        <name>substrate</name>
    </ligand>
</feature>
<dbReference type="SUPFAM" id="SSF56655">
    <property type="entry name" value="Carbohydrate phosphatase"/>
    <property type="match status" value="1"/>
</dbReference>
<proteinExistence type="inferred from homology"/>
<dbReference type="Pfam" id="PF00459">
    <property type="entry name" value="Inositol_P"/>
    <property type="match status" value="1"/>
</dbReference>
<reference evidence="6 7" key="1">
    <citation type="submission" date="2016-11" db="EMBL/GenBank/DDBJ databases">
        <authorList>
            <person name="Jaros S."/>
            <person name="Januszkiewicz K."/>
            <person name="Wedrychowicz H."/>
        </authorList>
    </citation>
    <scope>NUCLEOTIDE SEQUENCE [LARGE SCALE GENOMIC DNA]</scope>
    <source>
        <strain evidence="6 7">DSM 17477</strain>
    </source>
</reference>
<dbReference type="Gene3D" id="3.40.190.80">
    <property type="match status" value="1"/>
</dbReference>
<sequence length="289" mass="33060">MDEITEKDIEYLRKLLPGIIGKIKETAYSAGRIILEIYEGDFVVEYKNDNSPLTMADKKANEYIVEVLEKEFPDMAILAEESADNSERLLNDWCWIVDPLDGTKEFVKRNGEFTVNIALSCKGKSVLGVVYVPVWDEMYWGYRGGGAFYRYGCREFYEGCGPHYEDMELTGEKIHVSDRVDNLIMLHSRSHKTSIIDDLVERNSDKIKSIKCAGSSLKGCLIAKGEGDIYYRYGPTMEWDTAAMQCIVEEAGGMLRQMDDSEMTYNRRDSLNSKGFYILNSIENRLKLQ</sequence>
<dbReference type="STRING" id="1121476.SAMN02745751_01188"/>